<evidence type="ECO:0000313" key="2">
    <source>
        <dbReference type="EMBL" id="KAH0773364.1"/>
    </source>
</evidence>
<sequence>MVRLNLPHFPIFQSKRPKPLNIKSSRSEASLVSNSSGESQEAAGSEQPPPSLFPSPLPFPTNEPGSAAPLSHSRPIPDWRCNNRSRHYPDWCAASISSNNSRSQQQRIGGSSSAWVAAAANSDSSYKQREYTSKTHCGSDGLRGLVNGQRLTFGGYSIHTLP</sequence>
<protein>
    <submittedName>
        <fullName evidence="2">Uncharacterized protein</fullName>
    </submittedName>
</protein>
<gene>
    <name evidence="2" type="ORF">KY290_010501</name>
</gene>
<keyword evidence="3" id="KW-1185">Reference proteome</keyword>
<comment type="caution">
    <text evidence="2">The sequence shown here is derived from an EMBL/GenBank/DDBJ whole genome shotgun (WGS) entry which is preliminary data.</text>
</comment>
<dbReference type="EMBL" id="JAIVGD010000005">
    <property type="protein sequence ID" value="KAH0773364.1"/>
    <property type="molecule type" value="Genomic_DNA"/>
</dbReference>
<feature type="compositionally biased region" description="Polar residues" evidence="1">
    <location>
        <begin position="22"/>
        <end position="34"/>
    </location>
</feature>
<feature type="compositionally biased region" description="Low complexity" evidence="1">
    <location>
        <begin position="35"/>
        <end position="46"/>
    </location>
</feature>
<dbReference type="Proteomes" id="UP000826656">
    <property type="component" value="Unassembled WGS sequence"/>
</dbReference>
<evidence type="ECO:0000256" key="1">
    <source>
        <dbReference type="SAM" id="MobiDB-lite"/>
    </source>
</evidence>
<feature type="compositionally biased region" description="Pro residues" evidence="1">
    <location>
        <begin position="47"/>
        <end position="61"/>
    </location>
</feature>
<reference evidence="2 3" key="1">
    <citation type="journal article" date="2021" name="bioRxiv">
        <title>Chromosome-scale and haplotype-resolved genome assembly of a tetraploid potato cultivar.</title>
        <authorList>
            <person name="Sun H."/>
            <person name="Jiao W.-B."/>
            <person name="Krause K."/>
            <person name="Campoy J.A."/>
            <person name="Goel M."/>
            <person name="Folz-Donahue K."/>
            <person name="Kukat C."/>
            <person name="Huettel B."/>
            <person name="Schneeberger K."/>
        </authorList>
    </citation>
    <scope>NUCLEOTIDE SEQUENCE [LARGE SCALE GENOMIC DNA]</scope>
    <source>
        <strain evidence="2">SolTubOtavaFocal</strain>
        <tissue evidence="2">Leaves</tissue>
    </source>
</reference>
<feature type="region of interest" description="Disordered" evidence="1">
    <location>
        <begin position="1"/>
        <end position="79"/>
    </location>
</feature>
<evidence type="ECO:0000313" key="3">
    <source>
        <dbReference type="Proteomes" id="UP000826656"/>
    </source>
</evidence>
<accession>A0ABQ7VXY9</accession>
<proteinExistence type="predicted"/>
<organism evidence="2 3">
    <name type="scientific">Solanum tuberosum</name>
    <name type="common">Potato</name>
    <dbReference type="NCBI Taxonomy" id="4113"/>
    <lineage>
        <taxon>Eukaryota</taxon>
        <taxon>Viridiplantae</taxon>
        <taxon>Streptophyta</taxon>
        <taxon>Embryophyta</taxon>
        <taxon>Tracheophyta</taxon>
        <taxon>Spermatophyta</taxon>
        <taxon>Magnoliopsida</taxon>
        <taxon>eudicotyledons</taxon>
        <taxon>Gunneridae</taxon>
        <taxon>Pentapetalae</taxon>
        <taxon>asterids</taxon>
        <taxon>lamiids</taxon>
        <taxon>Solanales</taxon>
        <taxon>Solanaceae</taxon>
        <taxon>Solanoideae</taxon>
        <taxon>Solaneae</taxon>
        <taxon>Solanum</taxon>
    </lineage>
</organism>
<name>A0ABQ7VXY9_SOLTU</name>